<evidence type="ECO:0000256" key="3">
    <source>
        <dbReference type="SAM" id="MobiDB-lite"/>
    </source>
</evidence>
<feature type="domain" description="MHD" evidence="4">
    <location>
        <begin position="602"/>
        <end position="916"/>
    </location>
</feature>
<feature type="compositionally biased region" description="Polar residues" evidence="3">
    <location>
        <begin position="421"/>
        <end position="444"/>
    </location>
</feature>
<feature type="region of interest" description="Disordered" evidence="3">
    <location>
        <begin position="240"/>
        <end position="264"/>
    </location>
</feature>
<dbReference type="PANTHER" id="PTHR23065:SF54">
    <property type="entry name" value="SUPPRESSOR OF YEAST PROFILIN DELETION"/>
    <property type="match status" value="1"/>
</dbReference>
<evidence type="ECO:0000256" key="2">
    <source>
        <dbReference type="SAM" id="Coils"/>
    </source>
</evidence>
<dbReference type="SUPFAM" id="SSF103657">
    <property type="entry name" value="BAR/IMD domain-like"/>
    <property type="match status" value="1"/>
</dbReference>
<feature type="compositionally biased region" description="Polar residues" evidence="3">
    <location>
        <begin position="397"/>
        <end position="411"/>
    </location>
</feature>
<keyword evidence="1" id="KW-0254">Endocytosis</keyword>
<feature type="coiled-coil region" evidence="2">
    <location>
        <begin position="120"/>
        <end position="147"/>
    </location>
</feature>
<dbReference type="InterPro" id="IPR027267">
    <property type="entry name" value="AH/BAR_dom_sf"/>
</dbReference>
<dbReference type="AlphaFoldDB" id="A0A1D2JET8"/>
<dbReference type="GO" id="GO:0032185">
    <property type="term" value="P:septin cytoskeleton organization"/>
    <property type="evidence" value="ECO:0007669"/>
    <property type="project" value="TreeGrafter"/>
</dbReference>
<dbReference type="GO" id="GO:0032153">
    <property type="term" value="C:cell division site"/>
    <property type="evidence" value="ECO:0007669"/>
    <property type="project" value="TreeGrafter"/>
</dbReference>
<gene>
    <name evidence="5" type="ORF">ACO22_03808</name>
</gene>
<proteinExistence type="predicted"/>
<dbReference type="InterPro" id="IPR028565">
    <property type="entry name" value="MHD"/>
</dbReference>
<dbReference type="InterPro" id="IPR018808">
    <property type="entry name" value="Muniscin_C"/>
</dbReference>
<dbReference type="FunFam" id="1.20.1270.60:FF:000102">
    <property type="entry name" value="WGS project CABT00000000 data, contig 2.23"/>
    <property type="match status" value="1"/>
</dbReference>
<dbReference type="PANTHER" id="PTHR23065">
    <property type="entry name" value="PROLINE-SERINE-THREONINE PHOSPHATASE INTERACTING PROTEIN 1"/>
    <property type="match status" value="1"/>
</dbReference>
<accession>A0A1D2JET8</accession>
<dbReference type="EMBL" id="LZYO01000137">
    <property type="protein sequence ID" value="ODH29085.1"/>
    <property type="molecule type" value="Genomic_DNA"/>
</dbReference>
<sequence>MELSRQDYPAIAASLTPTQASAILTDRMRLISKVNLDIADWLSERRRVEQVYVLGLRRLARRQQLDEYEALGVFQTPWQRILSATETLASSHEILSHVIETDAERPLREYATKNRDMQSMSTMQHDLANLAKELESVTRKADKLKDKGPKAAAKTSSAVSAAQDVAQQWESRAPFVFEQLQAVDEHRLNHLRDVLTQYETHEVDRIERDRESAESCLNALLNVQTDEEIRAFTTKAIGGRAPVSRRTNPPSAASPPASPPCRVLGDTASVTAAAESLLPPPPRNQDDRASQHSGQSNQGRLSVGLEQHGHLRLGGLKRLGTVMTRRKSIVHHPTRASGSPERKFRSPFTSFRKTDSTRSFQQVDMQANLVNSLAPISSRDDSSLQRPASSHREVSHSESTSALHQRPTTPLNGAVRPEESAVSNTPIRKANSMEQAPATTQSPKIDSEGYSERPNSLDEISRVQKEAAAVVEPGMNLTIRDQPIKEDEGEAKLALNEVANTLRLQAQQSGVSRGVGTLRGRRDVRNTIFVPSPPSAGEDVGLNRSPGLTASSIPVSPSYAPKAVVSPSATYDDHAQSDTTSVHSSHTLHNLSGPVLHPEMSEPGLNASVVETVNAWFSDGIVNRSFVVGELALAYNSTTNPPSDPELVRLNNFQILEKVAANPVFVTEAGHTLKGKEREQAASYEEKKGEYLISLPSISRSIPTVAFKYQVHLDPSNLSAYCPVIFNPVWNLEEFQASVIITYSINLNFISATSSTPITLKNLVLTVNLDLSPQEDETTKQPREVARATGAVMYPNTGASFRRKISAVTWKIPELEVSTEGDNRFLARFSTAVSGPRKGKVEAKFDLLNANGGERLGISAQTSTGGGQEREVSDPFADESLGTRNGSVSPEPKLPSNTWEEVYTRRKLTVGRYTFVG</sequence>
<dbReference type="GO" id="GO:0030139">
    <property type="term" value="C:endocytic vesicle"/>
    <property type="evidence" value="ECO:0007669"/>
    <property type="project" value="TreeGrafter"/>
</dbReference>
<feature type="region of interest" description="Disordered" evidence="3">
    <location>
        <begin position="276"/>
        <end position="299"/>
    </location>
</feature>
<name>A0A1D2JET8_PARBR</name>
<comment type="caution">
    <text evidence="5">The sequence shown here is derived from an EMBL/GenBank/DDBJ whole genome shotgun (WGS) entry which is preliminary data.</text>
</comment>
<feature type="compositionally biased region" description="Polar residues" evidence="3">
    <location>
        <begin position="347"/>
        <end position="360"/>
    </location>
</feature>
<evidence type="ECO:0000259" key="4">
    <source>
        <dbReference type="PROSITE" id="PS51072"/>
    </source>
</evidence>
<reference evidence="5 6" key="1">
    <citation type="submission" date="2016-06" db="EMBL/GenBank/DDBJ databases">
        <authorList>
            <person name="Kjaerup R.B."/>
            <person name="Dalgaard T.S."/>
            <person name="Juul-Madsen H.R."/>
        </authorList>
    </citation>
    <scope>NUCLEOTIDE SEQUENCE [LARGE SCALE GENOMIC DNA]</scope>
    <source>
        <strain evidence="5 6">Pb300</strain>
    </source>
</reference>
<organism evidence="5 6">
    <name type="scientific">Paracoccidioides brasiliensis</name>
    <dbReference type="NCBI Taxonomy" id="121759"/>
    <lineage>
        <taxon>Eukaryota</taxon>
        <taxon>Fungi</taxon>
        <taxon>Dikarya</taxon>
        <taxon>Ascomycota</taxon>
        <taxon>Pezizomycotina</taxon>
        <taxon>Eurotiomycetes</taxon>
        <taxon>Eurotiomycetidae</taxon>
        <taxon>Onygenales</taxon>
        <taxon>Ajellomycetaceae</taxon>
        <taxon>Paracoccidioides</taxon>
    </lineage>
</organism>
<dbReference type="Proteomes" id="UP000242814">
    <property type="component" value="Unassembled WGS sequence"/>
</dbReference>
<dbReference type="CDD" id="cd07650">
    <property type="entry name" value="F-BAR_Syp1p_like"/>
    <property type="match status" value="1"/>
</dbReference>
<evidence type="ECO:0000256" key="1">
    <source>
        <dbReference type="ARBA" id="ARBA00022583"/>
    </source>
</evidence>
<dbReference type="GO" id="GO:0006897">
    <property type="term" value="P:endocytosis"/>
    <property type="evidence" value="ECO:0007669"/>
    <property type="project" value="UniProtKB-KW"/>
</dbReference>
<evidence type="ECO:0000313" key="5">
    <source>
        <dbReference type="EMBL" id="ODH29085.1"/>
    </source>
</evidence>
<keyword evidence="2" id="KW-0175">Coiled coil</keyword>
<dbReference type="GO" id="GO:0005886">
    <property type="term" value="C:plasma membrane"/>
    <property type="evidence" value="ECO:0007669"/>
    <property type="project" value="TreeGrafter"/>
</dbReference>
<protein>
    <recommendedName>
        <fullName evidence="4">MHD domain-containing protein</fullName>
    </recommendedName>
</protein>
<feature type="region of interest" description="Disordered" evidence="3">
    <location>
        <begin position="373"/>
        <end position="459"/>
    </location>
</feature>
<dbReference type="Pfam" id="PF10291">
    <property type="entry name" value="muHD"/>
    <property type="match status" value="1"/>
</dbReference>
<feature type="region of interest" description="Disordered" evidence="3">
    <location>
        <begin position="329"/>
        <end position="360"/>
    </location>
</feature>
<dbReference type="VEuPathDB" id="FungiDB:PADG_00885"/>
<evidence type="ECO:0000313" key="6">
    <source>
        <dbReference type="Proteomes" id="UP000242814"/>
    </source>
</evidence>
<dbReference type="VEuPathDB" id="FungiDB:PABG_02457"/>
<feature type="region of interest" description="Disordered" evidence="3">
    <location>
        <begin position="856"/>
        <end position="896"/>
    </location>
</feature>
<feature type="region of interest" description="Disordered" evidence="3">
    <location>
        <begin position="571"/>
        <end position="593"/>
    </location>
</feature>
<dbReference type="PROSITE" id="PS51072">
    <property type="entry name" value="MHD"/>
    <property type="match status" value="1"/>
</dbReference>
<dbReference type="Gene3D" id="1.20.1270.60">
    <property type="entry name" value="Arfaptin homology (AH) domain/BAR domain"/>
    <property type="match status" value="1"/>
</dbReference>
<feature type="compositionally biased region" description="Basic and acidic residues" evidence="3">
    <location>
        <begin position="445"/>
        <end position="459"/>
    </location>
</feature>
<feature type="compositionally biased region" description="Polar residues" evidence="3">
    <location>
        <begin position="577"/>
        <end position="590"/>
    </location>
</feature>